<evidence type="ECO:0000256" key="3">
    <source>
        <dbReference type="SAM" id="MobiDB-lite"/>
    </source>
</evidence>
<keyword evidence="7" id="KW-1185">Reference proteome</keyword>
<dbReference type="PANTHER" id="PTHR13903">
    <property type="entry name" value="PIRIN-RELATED"/>
    <property type="match status" value="1"/>
</dbReference>
<dbReference type="EMBL" id="JAVREJ010000028">
    <property type="protein sequence ID" value="MDT0353237.1"/>
    <property type="molecule type" value="Genomic_DNA"/>
</dbReference>
<evidence type="ECO:0000313" key="6">
    <source>
        <dbReference type="EMBL" id="MDT0353237.1"/>
    </source>
</evidence>
<feature type="region of interest" description="Disordered" evidence="3">
    <location>
        <begin position="317"/>
        <end position="337"/>
    </location>
</feature>
<comment type="caution">
    <text evidence="6">The sequence shown here is derived from an EMBL/GenBank/DDBJ whole genome shotgun (WGS) entry which is preliminary data.</text>
</comment>
<sequence>MSNIAAEPAVQVCQGRPDAGPVRELLPARAVPLGESTVVRRLLPTMGRRMVGAWCFVDHYGPDEIACEPGMQVPPHPHTGLQTVSWLLDGEVHHRDSLGSDALIRPGELGLMTAGGGIAHSEQSPDPHSPMLHGAQLWVALPEAERERVPSFEHHRDLPVLREPGAAATVLLGELAGARSPGQVHTALIGVDVTLERGADAVLPLEGDFEHAVLTVSGAPEVDGGELEPGSLCYLGTGRSTLRLRADAPSRLLLLGGIPFTEKIVMWWNFIARTGEEITAARDRWQAELAEEPAAMSAASAGPFRPGPFGVVPGFEGPALAAPPLPSTPLRARGRTR</sequence>
<dbReference type="SUPFAM" id="SSF51182">
    <property type="entry name" value="RmlC-like cupins"/>
    <property type="match status" value="1"/>
</dbReference>
<dbReference type="InterPro" id="IPR012093">
    <property type="entry name" value="Pirin"/>
</dbReference>
<protein>
    <submittedName>
        <fullName evidence="6">Pirin family protein</fullName>
    </submittedName>
</protein>
<feature type="domain" description="Pirin N-terminal" evidence="4">
    <location>
        <begin position="40"/>
        <end position="139"/>
    </location>
</feature>
<dbReference type="Gene3D" id="2.60.120.10">
    <property type="entry name" value="Jelly Rolls"/>
    <property type="match status" value="2"/>
</dbReference>
<feature type="domain" description="Pirin C-terminal" evidence="5">
    <location>
        <begin position="191"/>
        <end position="287"/>
    </location>
</feature>
<evidence type="ECO:0000259" key="4">
    <source>
        <dbReference type="Pfam" id="PF02678"/>
    </source>
</evidence>
<evidence type="ECO:0000256" key="1">
    <source>
        <dbReference type="ARBA" id="ARBA00008416"/>
    </source>
</evidence>
<accession>A0ABU2NH15</accession>
<dbReference type="InterPro" id="IPR011051">
    <property type="entry name" value="RmlC_Cupin_sf"/>
</dbReference>
<dbReference type="Pfam" id="PF05726">
    <property type="entry name" value="Pirin_C"/>
    <property type="match status" value="1"/>
</dbReference>
<dbReference type="PANTHER" id="PTHR13903:SF8">
    <property type="entry name" value="PIRIN"/>
    <property type="match status" value="1"/>
</dbReference>
<organism evidence="6 7">
    <name type="scientific">Pseudonocardia charpentierae</name>
    <dbReference type="NCBI Taxonomy" id="3075545"/>
    <lineage>
        <taxon>Bacteria</taxon>
        <taxon>Bacillati</taxon>
        <taxon>Actinomycetota</taxon>
        <taxon>Actinomycetes</taxon>
        <taxon>Pseudonocardiales</taxon>
        <taxon>Pseudonocardiaceae</taxon>
        <taxon>Pseudonocardia</taxon>
    </lineage>
</organism>
<dbReference type="CDD" id="cd02909">
    <property type="entry name" value="cupin_pirin_N"/>
    <property type="match status" value="1"/>
</dbReference>
<gene>
    <name evidence="6" type="ORF">RM445_27365</name>
</gene>
<proteinExistence type="inferred from homology"/>
<dbReference type="RefSeq" id="WP_311559750.1">
    <property type="nucleotide sequence ID" value="NZ_JAVREJ010000028.1"/>
</dbReference>
<dbReference type="InterPro" id="IPR008778">
    <property type="entry name" value="Pirin_C_dom"/>
</dbReference>
<dbReference type="InterPro" id="IPR014710">
    <property type="entry name" value="RmlC-like_jellyroll"/>
</dbReference>
<evidence type="ECO:0000259" key="5">
    <source>
        <dbReference type="Pfam" id="PF05726"/>
    </source>
</evidence>
<evidence type="ECO:0000256" key="2">
    <source>
        <dbReference type="RuleBase" id="RU003457"/>
    </source>
</evidence>
<dbReference type="CDD" id="cd02247">
    <property type="entry name" value="cupin_pirin_C"/>
    <property type="match status" value="1"/>
</dbReference>
<evidence type="ECO:0000313" key="7">
    <source>
        <dbReference type="Proteomes" id="UP001183202"/>
    </source>
</evidence>
<dbReference type="InterPro" id="IPR003829">
    <property type="entry name" value="Pirin_N_dom"/>
</dbReference>
<dbReference type="Proteomes" id="UP001183202">
    <property type="component" value="Unassembled WGS sequence"/>
</dbReference>
<name>A0ABU2NH15_9PSEU</name>
<reference evidence="7" key="1">
    <citation type="submission" date="2023-07" db="EMBL/GenBank/DDBJ databases">
        <title>30 novel species of actinomycetes from the DSMZ collection.</title>
        <authorList>
            <person name="Nouioui I."/>
        </authorList>
    </citation>
    <scope>NUCLEOTIDE SEQUENCE [LARGE SCALE GENOMIC DNA]</scope>
    <source>
        <strain evidence="7">DSM 45834</strain>
    </source>
</reference>
<comment type="similarity">
    <text evidence="1 2">Belongs to the pirin family.</text>
</comment>
<dbReference type="Pfam" id="PF02678">
    <property type="entry name" value="Pirin"/>
    <property type="match status" value="1"/>
</dbReference>